<proteinExistence type="predicted"/>
<dbReference type="EMBL" id="PGTN01000888">
    <property type="protein sequence ID" value="PJF45645.1"/>
    <property type="molecule type" value="Genomic_DNA"/>
</dbReference>
<feature type="non-terminal residue" evidence="1">
    <location>
        <position position="1"/>
    </location>
</feature>
<organism evidence="1 2">
    <name type="scientific">Candidatus Thermofonsia Clade 3 bacterium</name>
    <dbReference type="NCBI Taxonomy" id="2364212"/>
    <lineage>
        <taxon>Bacteria</taxon>
        <taxon>Bacillati</taxon>
        <taxon>Chloroflexota</taxon>
        <taxon>Candidatus Thermofontia</taxon>
        <taxon>Candidatus Thermofonsia Clade 3</taxon>
    </lineage>
</organism>
<protein>
    <submittedName>
        <fullName evidence="1">DNA methylase</fullName>
    </submittedName>
</protein>
<gene>
    <name evidence="1" type="ORF">CUN48_17835</name>
</gene>
<name>A0A2M8Q788_9CHLR</name>
<keyword evidence="1" id="KW-0489">Methyltransferase</keyword>
<dbReference type="GO" id="GO:0032259">
    <property type="term" value="P:methylation"/>
    <property type="evidence" value="ECO:0007669"/>
    <property type="project" value="UniProtKB-KW"/>
</dbReference>
<keyword evidence="1" id="KW-0808">Transferase</keyword>
<evidence type="ECO:0000313" key="1">
    <source>
        <dbReference type="EMBL" id="PJF45645.1"/>
    </source>
</evidence>
<dbReference type="GO" id="GO:0008168">
    <property type="term" value="F:methyltransferase activity"/>
    <property type="evidence" value="ECO:0007669"/>
    <property type="project" value="UniProtKB-KW"/>
</dbReference>
<accession>A0A2M8Q788</accession>
<dbReference type="AlphaFoldDB" id="A0A2M8Q788"/>
<comment type="caution">
    <text evidence="1">The sequence shown here is derived from an EMBL/GenBank/DDBJ whole genome shotgun (WGS) entry which is preliminary data.</text>
</comment>
<dbReference type="Proteomes" id="UP000230790">
    <property type="component" value="Unassembled WGS sequence"/>
</dbReference>
<feature type="non-terminal residue" evidence="1">
    <location>
        <position position="145"/>
    </location>
</feature>
<evidence type="ECO:0000313" key="2">
    <source>
        <dbReference type="Proteomes" id="UP000230790"/>
    </source>
</evidence>
<sequence length="145" mass="16368">LGARRAVLNDLSPAATFIAYNYNTPVDVKAFEREARRILAEVEAECGWMYATLTTTNAHEATRWAERLRACRTADAARALIASIPHRGTINYTVWSDVFVCPECTEEVIFWQAAVDHEAGKVHDEFPCPHCGARLTKRTMERAWV</sequence>
<reference evidence="1 2" key="1">
    <citation type="submission" date="2017-11" db="EMBL/GenBank/DDBJ databases">
        <title>Evolution of Phototrophy in the Chloroflexi Phylum Driven by Horizontal Gene Transfer.</title>
        <authorList>
            <person name="Ward L.M."/>
            <person name="Hemp J."/>
            <person name="Shih P.M."/>
            <person name="Mcglynn S.E."/>
            <person name="Fischer W."/>
        </authorList>
    </citation>
    <scope>NUCLEOTIDE SEQUENCE [LARGE SCALE GENOMIC DNA]</scope>
    <source>
        <strain evidence="1">JP3_7</strain>
    </source>
</reference>